<name>A0A7Z0UFQ0_9HYPH</name>
<protein>
    <submittedName>
        <fullName evidence="1">Uncharacterized protein</fullName>
    </submittedName>
</protein>
<accession>A0A7Z0UFQ0</accession>
<sequence>MAEIAKASGDFRSKARAVNGVVAAARYSIVADLGTSNLSIQDELIVLEYCTTVANLEYRNKVWSYEYMALSRRMGELWERFCKSAWETPLRANVVRTHAPNFAEVMSEIHLRVEPSVPEEIKGDFNNLIGLIDPINMNEDEVFTIDGKLHVIDFKSGFGSNEKGNTLRLLAVGRAYKLYDPDVELLFLVRQKQNNNYLNRIRTSNLWGVFTGVDAYEKIDELTGSHISALRAEMIDFQNDLTPAFWQSLGSEIDEVKKYFDW</sequence>
<organism evidence="1 2">
    <name type="scientific">Rhizobium changzhiense</name>
    <dbReference type="NCBI Taxonomy" id="2692317"/>
    <lineage>
        <taxon>Bacteria</taxon>
        <taxon>Pseudomonadati</taxon>
        <taxon>Pseudomonadota</taxon>
        <taxon>Alphaproteobacteria</taxon>
        <taxon>Hyphomicrobiales</taxon>
        <taxon>Rhizobiaceae</taxon>
        <taxon>Rhizobium/Agrobacterium group</taxon>
        <taxon>Rhizobium</taxon>
    </lineage>
</organism>
<evidence type="ECO:0000313" key="2">
    <source>
        <dbReference type="Proteomes" id="UP000532162"/>
    </source>
</evidence>
<dbReference type="RefSeq" id="WP_180696579.1">
    <property type="nucleotide sequence ID" value="NZ_JACCPJ010000010.1"/>
</dbReference>
<dbReference type="EMBL" id="JACCPJ010000010">
    <property type="protein sequence ID" value="NZD64917.1"/>
    <property type="molecule type" value="Genomic_DNA"/>
</dbReference>
<comment type="caution">
    <text evidence="1">The sequence shown here is derived from an EMBL/GenBank/DDBJ whole genome shotgun (WGS) entry which is preliminary data.</text>
</comment>
<evidence type="ECO:0000313" key="1">
    <source>
        <dbReference type="EMBL" id="NZD64917.1"/>
    </source>
</evidence>
<dbReference type="AlphaFoldDB" id="A0A7Z0UFQ0"/>
<gene>
    <name evidence="1" type="ORF">HX900_27975</name>
</gene>
<reference evidence="1 2" key="1">
    <citation type="submission" date="2020-07" db="EMBL/GenBank/DDBJ databases">
        <authorList>
            <person name="Sun Q."/>
        </authorList>
    </citation>
    <scope>NUCLEOTIDE SEQUENCE [LARGE SCALE GENOMIC DNA]</scope>
    <source>
        <strain evidence="1 2">WYCCWR 11290</strain>
    </source>
</reference>
<proteinExistence type="predicted"/>
<dbReference type="Proteomes" id="UP000532162">
    <property type="component" value="Unassembled WGS sequence"/>
</dbReference>